<proteinExistence type="predicted"/>
<dbReference type="RefSeq" id="WP_173747222.1">
    <property type="nucleotide sequence ID" value="NZ_JAAITA010000001.1"/>
</dbReference>
<dbReference type="Proteomes" id="UP000822142">
    <property type="component" value="Unassembled WGS sequence"/>
</dbReference>
<feature type="transmembrane region" description="Helical" evidence="1">
    <location>
        <begin position="305"/>
        <end position="327"/>
    </location>
</feature>
<feature type="transmembrane region" description="Helical" evidence="1">
    <location>
        <begin position="128"/>
        <end position="145"/>
    </location>
</feature>
<organism evidence="2 3">
    <name type="scientific">Blautia hansenii</name>
    <name type="common">Ruminococcus hansenii</name>
    <dbReference type="NCBI Taxonomy" id="1322"/>
    <lineage>
        <taxon>Bacteria</taxon>
        <taxon>Bacillati</taxon>
        <taxon>Bacillota</taxon>
        <taxon>Clostridia</taxon>
        <taxon>Lachnospirales</taxon>
        <taxon>Lachnospiraceae</taxon>
        <taxon>Blautia</taxon>
    </lineage>
</organism>
<keyword evidence="1" id="KW-1133">Transmembrane helix</keyword>
<keyword evidence="1" id="KW-0472">Membrane</keyword>
<evidence type="ECO:0000256" key="1">
    <source>
        <dbReference type="SAM" id="Phobius"/>
    </source>
</evidence>
<sequence>MKKRIFDLTGIVLILGTWVLCWLFVMQYGVFGSKVDWISQHSVIPDYFRQRFYATGDLFPDIAWNLGGGQNIYNFSYYGLFSPVILLSYLLPFVEMDHYIMFTSILSFSASSFLFYQWLKRNLSDRVLSRAAAVLFTLATPLLYHSYNQLMFVNYMPFLCLALLGVDAYCQKRKKGLLIAGVCGMILTSFYFSIGGMAAIMLYVLTKFERRENWKKTGVKMFQRGTRTAGVLFLCVCICGILLVPTALVLSSRGQSGGGGISSLSWTLMSPLRLLYSPYGVGMSALGIVALLGNIFPGSRRQDRLLSLGLVILFTVPVFGWILNGGLYVKDKVFIPFLPLVVLEIARYIQELKRTAWIKNKRRMAFHILPYLAAAAFICIQRDTAGFRQYWLPALADCALMLLLYLVYLKFNRYPLPVFGACLILFFSGWMVNKNSANMIPAETYEKTVQTDVTKAMKEILEEDTGWYRMEEQAGGAEELADIDRIRDIRQNVTSMYSSAYNEDYMEFRNKTFGLNQHFRNSMMQAVSDNPLFLQLMGVKYVTGQKAPAGYQLLKEGKDGNLYVNESVSPLAYVTSDTMGEEAYRTLHFPENQTALLQKAVVKNADSTAKQGETLESMSACGFSIPEQNTKKGKIEKTDYGWEVEAKEELQLTIPLDSLGENQDLLALSFRLTNKKPNQDVYIRLQGQTNRLTAENHEYANHNRDFSFTVQPDMEKRQVTLILGKGHYEISNLKAYGGNLESLQANSKKLYQNPLEQVSIEDNQLTGKVETSRAGYLITSLPFDKHFRVYVDGKEVQTEKVNTAFLGAQVPKGNHTITIAYRAPGKTAGLLLTGGGGFLLFLDKVKIKRRSRKKKNGMRRNVQKAA</sequence>
<reference evidence="2 3" key="1">
    <citation type="journal article" date="2020" name="Cell Host Microbe">
        <title>Functional and Genomic Variation between Human-Derived Isolates of Lachnospiraceae Reveals Inter- and Intra-Species Diversity.</title>
        <authorList>
            <person name="Sorbara M.T."/>
            <person name="Littmann E.R."/>
            <person name="Fontana E."/>
            <person name="Moody T.U."/>
            <person name="Kohout C.E."/>
            <person name="Gjonbalaj M."/>
            <person name="Eaton V."/>
            <person name="Seok R."/>
            <person name="Leiner I.M."/>
            <person name="Pamer E.G."/>
        </authorList>
    </citation>
    <scope>NUCLEOTIDE SEQUENCE [LARGE SCALE GENOMIC DNA]</scope>
    <source>
        <strain evidence="2 3">MSK.15.26</strain>
    </source>
</reference>
<dbReference type="InterPro" id="IPR018580">
    <property type="entry name" value="Uncharacterised_YfhO"/>
</dbReference>
<gene>
    <name evidence="2" type="ORF">G5A70_00785</name>
</gene>
<feature type="transmembrane region" description="Helical" evidence="1">
    <location>
        <begin position="12"/>
        <end position="31"/>
    </location>
</feature>
<evidence type="ECO:0000313" key="2">
    <source>
        <dbReference type="EMBL" id="NSJ84743.1"/>
    </source>
</evidence>
<feature type="transmembrane region" description="Helical" evidence="1">
    <location>
        <begin position="390"/>
        <end position="407"/>
    </location>
</feature>
<feature type="transmembrane region" description="Helical" evidence="1">
    <location>
        <begin position="75"/>
        <end position="92"/>
    </location>
</feature>
<feature type="transmembrane region" description="Helical" evidence="1">
    <location>
        <begin position="274"/>
        <end position="293"/>
    </location>
</feature>
<dbReference type="PANTHER" id="PTHR38454:SF1">
    <property type="entry name" value="INTEGRAL MEMBRANE PROTEIN"/>
    <property type="match status" value="1"/>
</dbReference>
<dbReference type="EMBL" id="JAAITA010000001">
    <property type="protein sequence ID" value="NSJ84743.1"/>
    <property type="molecule type" value="Genomic_DNA"/>
</dbReference>
<feature type="transmembrane region" description="Helical" evidence="1">
    <location>
        <begin position="364"/>
        <end position="384"/>
    </location>
</feature>
<keyword evidence="3" id="KW-1185">Reference proteome</keyword>
<name>A0ABX2I5Z7_BLAHA</name>
<protein>
    <submittedName>
        <fullName evidence="2">YfhO family protein</fullName>
    </submittedName>
</protein>
<feature type="transmembrane region" description="Helical" evidence="1">
    <location>
        <begin position="414"/>
        <end position="432"/>
    </location>
</feature>
<feature type="transmembrane region" description="Helical" evidence="1">
    <location>
        <begin position="333"/>
        <end position="352"/>
    </location>
</feature>
<feature type="transmembrane region" description="Helical" evidence="1">
    <location>
        <begin position="99"/>
        <end position="116"/>
    </location>
</feature>
<feature type="transmembrane region" description="Helical" evidence="1">
    <location>
        <begin position="226"/>
        <end position="250"/>
    </location>
</feature>
<evidence type="ECO:0000313" key="3">
    <source>
        <dbReference type="Proteomes" id="UP000822142"/>
    </source>
</evidence>
<dbReference type="PANTHER" id="PTHR38454">
    <property type="entry name" value="INTEGRAL MEMBRANE PROTEIN-RELATED"/>
    <property type="match status" value="1"/>
</dbReference>
<dbReference type="Pfam" id="PF09586">
    <property type="entry name" value="YfhO"/>
    <property type="match status" value="1"/>
</dbReference>
<feature type="transmembrane region" description="Helical" evidence="1">
    <location>
        <begin position="176"/>
        <end position="205"/>
    </location>
</feature>
<keyword evidence="1" id="KW-0812">Transmembrane</keyword>
<accession>A0ABX2I5Z7</accession>
<comment type="caution">
    <text evidence="2">The sequence shown here is derived from an EMBL/GenBank/DDBJ whole genome shotgun (WGS) entry which is preliminary data.</text>
</comment>